<accession>A0A2V2VTC9</accession>
<comment type="caution">
    <text evidence="2">The sequence shown here is derived from an EMBL/GenBank/DDBJ whole genome shotgun (WGS) entry which is preliminary data.</text>
</comment>
<gene>
    <name evidence="2" type="ORF">C4B63_9g259</name>
</gene>
<dbReference type="EMBL" id="PRFA01000009">
    <property type="protein sequence ID" value="PWU99490.1"/>
    <property type="molecule type" value="Genomic_DNA"/>
</dbReference>
<dbReference type="VEuPathDB" id="TriTrypDB:TcBrA4_0100340"/>
<dbReference type="VEuPathDB" id="TriTrypDB:TcCL_NonESM04645"/>
<dbReference type="VEuPathDB" id="TriTrypDB:TcCLB.509099.80"/>
<protein>
    <submittedName>
        <fullName evidence="2">Uncharacterized protein</fullName>
    </submittedName>
</protein>
<feature type="region of interest" description="Disordered" evidence="1">
    <location>
        <begin position="43"/>
        <end position="63"/>
    </location>
</feature>
<dbReference type="VEuPathDB" id="TriTrypDB:TcYC6_0076430"/>
<dbReference type="VEuPathDB" id="TriTrypDB:ECC02_004405"/>
<evidence type="ECO:0000313" key="2">
    <source>
        <dbReference type="EMBL" id="PWU99490.1"/>
    </source>
</evidence>
<name>A0A2V2VTC9_TRYCR</name>
<dbReference type="VEuPathDB" id="TriTrypDB:TCSYLVIO_000430"/>
<dbReference type="AlphaFoldDB" id="A0A2V2VTC9"/>
<dbReference type="VEuPathDB" id="TriTrypDB:BCY84_02926"/>
<proteinExistence type="predicted"/>
<dbReference type="VEuPathDB" id="TriTrypDB:TcCLB.509319.50"/>
<dbReference type="VEuPathDB" id="TriTrypDB:TcG_04596"/>
<dbReference type="VEuPathDB" id="TriTrypDB:C3747_181g40"/>
<dbReference type="OrthoDB" id="277119at2759"/>
<organism evidence="2 3">
    <name type="scientific">Trypanosoma cruzi</name>
    <dbReference type="NCBI Taxonomy" id="5693"/>
    <lineage>
        <taxon>Eukaryota</taxon>
        <taxon>Discoba</taxon>
        <taxon>Euglenozoa</taxon>
        <taxon>Kinetoplastea</taxon>
        <taxon>Metakinetoplastina</taxon>
        <taxon>Trypanosomatida</taxon>
        <taxon>Trypanosomatidae</taxon>
        <taxon>Trypanosoma</taxon>
        <taxon>Schizotrypanum</taxon>
    </lineage>
</organism>
<dbReference type="VEuPathDB" id="TriTrypDB:Tc_MARK_9672"/>
<evidence type="ECO:0000313" key="3">
    <source>
        <dbReference type="Proteomes" id="UP000246121"/>
    </source>
</evidence>
<sequence length="1175" mass="135938">MIRRRLCFVSRPTEAASISVTLFSVQRQKGGLHTFIRDARSSSFTTPHQASHAEGEHTSSSLNSTDWATQMQRELFGETDPLGGQAHKDYYRDPARGYSPQYAPRNFAEGGAISYHHAQSPMEYAEATHRRSWLDHDVSRMEAAFQEQRASLRGMESATERDELARRYAAEHHVADIVVENQSLLPSTQVHHSTSTSGSALRQQAVVDRFQIADQQSPLATSDGMGREELAHTYRMRSETVHNDWIEENLRIVHGLREKEKYDFTVLQRATRIPFQGYDMDRFLAQQKGTPYGAQALPPNTASSTMEEAQRTLRDPTATVPSFEAISLKAFARNTVRDHPTTGEELTQEVVDTIRTSREALEWQREQERAQRFGLGRQGALVQDGGPDKRTLKKHVNDERIMDAMFFRSDAYRKTQTDEHWNPYIRQDTTHGVAHLLNNKFDIARREDRLSKGEQDLTERSVMHFGVPIQQTIDEFVFRHRNARGERPLDYFKPFPGFRDFRLNRMYRDVEGFSLMKQRPEFLEWELFTRYRAHHQQRRRIALLHGLEPVANETAQERDARREKLDEICERTPFDERELHTNDDEMQVSGETLRSWFGVYMLPSPTVVEAVVGASASVNLHLFPLSDEMGTADIRENVLSSRYFNRLLLMEGFQNRISRAFMGNVSGKAPEPVVQYMQPPEVLRHFTAEERAMYEQYVKEQTSKQLGEWATAMRRRRWIPDRQQYGHVVAQGYGVSVVDLEHADTAAVLTVSAKAFERELAAAKGNTSHIIMVEGQAYKLRPDSERFVVPLSVRLESGEVLDMTDEAFGRYELELLPRNVNHALNYGIGDYAYNRGNYVETQDVIWEEQTASGEEGWSPATHADGLRVGLPVRARRHVGINANGSRIVSPPQRAVIVAYDRQPFFNPEPRLVRVAFQSDGAVEEVPLANIMIWQRRYHGPERTVGDESRRFSPASLRRYIDVSDPFNEKTSKGEHFLDKYEAARTSEVAAGKYRTTKQITEIDQWTRFDVSRADNFRPLSISHRRDYIRLGYMHRYTPWEWIAVQEADQPLIAEQIRQDNIGTSYFFSLNRYWRYKARPHGYIRHFDNEVRDLFQFVDGVTPWKQAQKIRTYWEVRAHHPMPQFNRPEVAMHRNTVGLLPAHMWETDKKTGKVKAVKDSVRDYQTKTPLPKWVQL</sequence>
<dbReference type="Proteomes" id="UP000246121">
    <property type="component" value="Unassembled WGS sequence"/>
</dbReference>
<dbReference type="VEuPathDB" id="TriTrypDB:C4B63_9g259"/>
<reference evidence="2 3" key="1">
    <citation type="journal article" date="2018" name="Microb. Genom.">
        <title>Expanding an expanded genome: long-read sequencing of Trypanosoma cruzi.</title>
        <authorList>
            <person name="Berna L."/>
            <person name="Rodriguez M."/>
            <person name="Chiribao M.L."/>
            <person name="Parodi-Talice A."/>
            <person name="Pita S."/>
            <person name="Rijo G."/>
            <person name="Alvarez-Valin F."/>
            <person name="Robello C."/>
        </authorList>
    </citation>
    <scope>NUCLEOTIDE SEQUENCE [LARGE SCALE GENOMIC DNA]</scope>
    <source>
        <strain evidence="2 3">Dm28c</strain>
    </source>
</reference>
<dbReference type="VEuPathDB" id="TriTrypDB:TCDM_05468"/>
<evidence type="ECO:0000256" key="1">
    <source>
        <dbReference type="SAM" id="MobiDB-lite"/>
    </source>
</evidence>